<evidence type="ECO:0000313" key="1">
    <source>
        <dbReference type="EMBL" id="GMN48849.1"/>
    </source>
</evidence>
<keyword evidence="2" id="KW-1185">Reference proteome</keyword>
<dbReference type="Proteomes" id="UP001187192">
    <property type="component" value="Unassembled WGS sequence"/>
</dbReference>
<name>A0AA88DJ52_FICCA</name>
<accession>A0AA88DJ52</accession>
<dbReference type="Gramene" id="FCD_00000656-RA">
    <property type="protein sequence ID" value="FCD_00000656-RA:cds"/>
    <property type="gene ID" value="FCD_00000656"/>
</dbReference>
<reference evidence="1" key="1">
    <citation type="submission" date="2023-07" db="EMBL/GenBank/DDBJ databases">
        <title>draft genome sequence of fig (Ficus carica).</title>
        <authorList>
            <person name="Takahashi T."/>
            <person name="Nishimura K."/>
        </authorList>
    </citation>
    <scope>NUCLEOTIDE SEQUENCE</scope>
</reference>
<protein>
    <submittedName>
        <fullName evidence="1">Uncharacterized protein</fullName>
    </submittedName>
</protein>
<gene>
    <name evidence="1" type="ORF">TIFTF001_018012</name>
</gene>
<proteinExistence type="predicted"/>
<evidence type="ECO:0000313" key="2">
    <source>
        <dbReference type="Proteomes" id="UP001187192"/>
    </source>
</evidence>
<dbReference type="AlphaFoldDB" id="A0AA88DJ52"/>
<dbReference type="EMBL" id="BTGU01000029">
    <property type="protein sequence ID" value="GMN48849.1"/>
    <property type="molecule type" value="Genomic_DNA"/>
</dbReference>
<sequence>MEGGPEGLDDDVCRHAHFSIGLSLVRSFVSRNSREAKAFRAEFVWTSKLVGRDVAKTKGWFGAQSLRPLSTSSTLSPP</sequence>
<comment type="caution">
    <text evidence="1">The sequence shown here is derived from an EMBL/GenBank/DDBJ whole genome shotgun (WGS) entry which is preliminary data.</text>
</comment>
<organism evidence="1 2">
    <name type="scientific">Ficus carica</name>
    <name type="common">Common fig</name>
    <dbReference type="NCBI Taxonomy" id="3494"/>
    <lineage>
        <taxon>Eukaryota</taxon>
        <taxon>Viridiplantae</taxon>
        <taxon>Streptophyta</taxon>
        <taxon>Embryophyta</taxon>
        <taxon>Tracheophyta</taxon>
        <taxon>Spermatophyta</taxon>
        <taxon>Magnoliopsida</taxon>
        <taxon>eudicotyledons</taxon>
        <taxon>Gunneridae</taxon>
        <taxon>Pentapetalae</taxon>
        <taxon>rosids</taxon>
        <taxon>fabids</taxon>
        <taxon>Rosales</taxon>
        <taxon>Moraceae</taxon>
        <taxon>Ficeae</taxon>
        <taxon>Ficus</taxon>
    </lineage>
</organism>